<dbReference type="GO" id="GO:0007076">
    <property type="term" value="P:mitotic chromosome condensation"/>
    <property type="evidence" value="ECO:0007669"/>
    <property type="project" value="TreeGrafter"/>
</dbReference>
<dbReference type="InterPro" id="IPR027417">
    <property type="entry name" value="P-loop_NTPase"/>
</dbReference>
<dbReference type="Pfam" id="PF02463">
    <property type="entry name" value="SMC_N"/>
    <property type="match status" value="1"/>
</dbReference>
<dbReference type="GO" id="GO:0005634">
    <property type="term" value="C:nucleus"/>
    <property type="evidence" value="ECO:0007669"/>
    <property type="project" value="UniProtKB-SubCell"/>
</dbReference>
<name>A0A1V9XA78_9ACAR</name>
<evidence type="ECO:0000256" key="11">
    <source>
        <dbReference type="ARBA" id="ARBA00023306"/>
    </source>
</evidence>
<dbReference type="OrthoDB" id="6512230at2759"/>
<dbReference type="FunFam" id="3.40.50.300:FF:000481">
    <property type="entry name" value="Structural maintenance of chromosomes 4"/>
    <property type="match status" value="1"/>
</dbReference>
<evidence type="ECO:0000256" key="4">
    <source>
        <dbReference type="ARBA" id="ARBA00022618"/>
    </source>
</evidence>
<organism evidence="13 14">
    <name type="scientific">Tropilaelaps mercedesae</name>
    <dbReference type="NCBI Taxonomy" id="418985"/>
    <lineage>
        <taxon>Eukaryota</taxon>
        <taxon>Metazoa</taxon>
        <taxon>Ecdysozoa</taxon>
        <taxon>Arthropoda</taxon>
        <taxon>Chelicerata</taxon>
        <taxon>Arachnida</taxon>
        <taxon>Acari</taxon>
        <taxon>Parasitiformes</taxon>
        <taxon>Mesostigmata</taxon>
        <taxon>Gamasina</taxon>
        <taxon>Dermanyssoidea</taxon>
        <taxon>Laelapidae</taxon>
        <taxon>Tropilaelaps</taxon>
    </lineage>
</organism>
<evidence type="ECO:0000313" key="14">
    <source>
        <dbReference type="Proteomes" id="UP000192247"/>
    </source>
</evidence>
<evidence type="ECO:0000256" key="2">
    <source>
        <dbReference type="ARBA" id="ARBA00006005"/>
    </source>
</evidence>
<dbReference type="PANTHER" id="PTHR18937">
    <property type="entry name" value="STRUCTURAL MAINTENANCE OF CHROMOSOMES SMC FAMILY MEMBER"/>
    <property type="match status" value="1"/>
</dbReference>
<comment type="caution">
    <text evidence="13">The sequence shown here is derived from an EMBL/GenBank/DDBJ whole genome shotgun (WGS) entry which is preliminary data.</text>
</comment>
<dbReference type="PANTHER" id="PTHR18937:SF172">
    <property type="entry name" value="STRUCTURAL MAINTENANCE OF CHROMOSOMES PROTEIN"/>
    <property type="match status" value="1"/>
</dbReference>
<dbReference type="Gene3D" id="3.40.50.300">
    <property type="entry name" value="P-loop containing nucleotide triphosphate hydrolases"/>
    <property type="match status" value="1"/>
</dbReference>
<feature type="domain" description="RecF/RecN/SMC N-terminal" evidence="12">
    <location>
        <begin position="9"/>
        <end position="171"/>
    </location>
</feature>
<dbReference type="GO" id="GO:0000796">
    <property type="term" value="C:condensin complex"/>
    <property type="evidence" value="ECO:0007669"/>
    <property type="project" value="TreeGrafter"/>
</dbReference>
<evidence type="ECO:0000256" key="10">
    <source>
        <dbReference type="ARBA" id="ARBA00023242"/>
    </source>
</evidence>
<keyword evidence="9" id="KW-0226">DNA condensation</keyword>
<evidence type="ECO:0000256" key="1">
    <source>
        <dbReference type="ARBA" id="ARBA00004123"/>
    </source>
</evidence>
<keyword evidence="5" id="KW-0547">Nucleotide-binding</keyword>
<keyword evidence="6" id="KW-0498">Mitosis</keyword>
<keyword evidence="4" id="KW-0132">Cell division</keyword>
<evidence type="ECO:0000256" key="9">
    <source>
        <dbReference type="ARBA" id="ARBA00023067"/>
    </source>
</evidence>
<evidence type="ECO:0000256" key="3">
    <source>
        <dbReference type="ARBA" id="ARBA00018693"/>
    </source>
</evidence>
<keyword evidence="14" id="KW-1185">Reference proteome</keyword>
<evidence type="ECO:0000259" key="12">
    <source>
        <dbReference type="Pfam" id="PF02463"/>
    </source>
</evidence>
<dbReference type="EMBL" id="MNPL01018237">
    <property type="protein sequence ID" value="OQR70222.1"/>
    <property type="molecule type" value="Genomic_DNA"/>
</dbReference>
<dbReference type="InterPro" id="IPR003395">
    <property type="entry name" value="RecF/RecN/SMC_N"/>
</dbReference>
<evidence type="ECO:0000256" key="7">
    <source>
        <dbReference type="ARBA" id="ARBA00022840"/>
    </source>
</evidence>
<evidence type="ECO:0000313" key="13">
    <source>
        <dbReference type="EMBL" id="OQR70222.1"/>
    </source>
</evidence>
<dbReference type="Proteomes" id="UP000192247">
    <property type="component" value="Unassembled WGS sequence"/>
</dbReference>
<dbReference type="AlphaFoldDB" id="A0A1V9XA78"/>
<keyword evidence="7" id="KW-0067">ATP-binding</keyword>
<reference evidence="13 14" key="1">
    <citation type="journal article" date="2017" name="Gigascience">
        <title>Draft genome of the honey bee ectoparasitic mite, Tropilaelaps mercedesae, is shaped by the parasitic life history.</title>
        <authorList>
            <person name="Dong X."/>
            <person name="Armstrong S.D."/>
            <person name="Xia D."/>
            <person name="Makepeace B.L."/>
            <person name="Darby A.C."/>
            <person name="Kadowaki T."/>
        </authorList>
    </citation>
    <scope>NUCLEOTIDE SEQUENCE [LARGE SCALE GENOMIC DNA]</scope>
    <source>
        <strain evidence="13">Wuxi-XJTLU</strain>
    </source>
</reference>
<accession>A0A1V9XA78</accession>
<evidence type="ECO:0000256" key="8">
    <source>
        <dbReference type="ARBA" id="ARBA00023054"/>
    </source>
</evidence>
<comment type="similarity">
    <text evidence="2">Belongs to the SMC family. SMC4 subfamily.</text>
</comment>
<dbReference type="GO" id="GO:0051301">
    <property type="term" value="P:cell division"/>
    <property type="evidence" value="ECO:0007669"/>
    <property type="project" value="UniProtKB-KW"/>
</dbReference>
<keyword evidence="10" id="KW-0539">Nucleus</keyword>
<dbReference type="STRING" id="418985.A0A1V9XA78"/>
<protein>
    <recommendedName>
        <fullName evidence="3">Structural maintenance of chromosomes protein 4</fullName>
    </recommendedName>
</protein>
<keyword evidence="8" id="KW-0175">Coiled coil</keyword>
<evidence type="ECO:0000256" key="5">
    <source>
        <dbReference type="ARBA" id="ARBA00022741"/>
    </source>
</evidence>
<dbReference type="InParanoid" id="A0A1V9XA78"/>
<keyword evidence="11" id="KW-0131">Cell cycle</keyword>
<proteinExistence type="inferred from homology"/>
<sequence length="206" mass="23494">MSHYKKLSTVYLDKQQTLEKHKSYLQALKRARLQEFLTGFRIITQKVKEMYRTITLGGDADLELVDSLDPFSEGIAFSVRPPRKTWKNISNLSGGEKTLSSLSLVFALHYYKPAPFYVMDEIDAALDHKNVSIIANYINERTQNTQFIIISLREEMFSLARKLTGIYKPYNDTNTLTLDVEHCVIGATSERDKENDPPSVAAHDVS</sequence>
<dbReference type="GO" id="GO:0005524">
    <property type="term" value="F:ATP binding"/>
    <property type="evidence" value="ECO:0007669"/>
    <property type="project" value="UniProtKB-KW"/>
</dbReference>
<gene>
    <name evidence="13" type="ORF">BIW11_04201</name>
</gene>
<evidence type="ECO:0000256" key="6">
    <source>
        <dbReference type="ARBA" id="ARBA00022776"/>
    </source>
</evidence>
<dbReference type="SUPFAM" id="SSF52540">
    <property type="entry name" value="P-loop containing nucleoside triphosphate hydrolases"/>
    <property type="match status" value="1"/>
</dbReference>
<comment type="subcellular location">
    <subcellularLocation>
        <location evidence="1">Nucleus</location>
    </subcellularLocation>
</comment>